<feature type="coiled-coil region" evidence="1">
    <location>
        <begin position="557"/>
        <end position="632"/>
    </location>
</feature>
<feature type="coiled-coil region" evidence="1">
    <location>
        <begin position="228"/>
        <end position="262"/>
    </location>
</feature>
<dbReference type="SUPFAM" id="SSF58113">
    <property type="entry name" value="Apolipoprotein A-I"/>
    <property type="match status" value="1"/>
</dbReference>
<keyword evidence="1" id="KW-0175">Coiled coil</keyword>
<sequence>MTVNLQIVVIALFLIGATTAQEILNKEINKEVEISDEQDDADDEISETIGESEPNIHEIKDGFIIDYKNGTTIKKSKIENALTTHRDANTDKSAVISRSDIDQKQVRKMIEDVIEKVINEKLVPKYDNIFKEMKEIKDKENVINTTLEAIQKSQDQLNRTLANERIIDRNNTEIIQTKLEDIEKSGNVTRNRLEKAMVDVNNNIPKQMNDIVEHGDTGNNTNILKKLIEEVHNVKNAMTNEVKSVENKISKEINELKHAQTDATDEKINDNIKLDNTMKHIAQEMYVISNYAKDLKNDTNKIIVMSNKNNDDIRDMKENLTEVSNEVKEKNYLNSGNVVKLLTSVNNESKHEIENAIRLALNLTHNGIENTQNQLKNEFRGFAELQNRLQDENFNTIKNSTKDILQKVINMKEIFTNSNNHQTGTLLELLIKHNLKINETIQNTLHPLIQNHNLTANVLEKFFQTANNTIAKNQNDTVELIKEHITKSEISTRKEISSKLDTIKQDFDSTVETFNNVVNELKNNLNKPRNNQSIEVDLLNTIKSYLDSITARIQVFKNSSNENINQLKNEIIQKLENQHGVLEEGLKNITNKQNFTKEEIVQQLRNTTDSFKNQLNAKYSELREEIAKNLKDIGHKTNSIKEMELEIIKYSKNIEGHVTGDLVPKIGETVSKLLNESATVLQNDLKNNTPKVNHELEKEIRQLQESLKNVKNKLSTNINQLKKQIRADLLNGKAEILNGLDNVQNKQKTNNSDILFAMRNIEGEIKKLREELDDEYRRFESKIEPNLLNIRSVVNTTKEIKEGIEENIQVDNEHWRDFNKTKKHITKAIAELKQNVNLIKLDLERQNINNMEKVFLRSINKSEADLLKHTDSTKKELQNKIDLGTRKNQESKTAILERIENLEKIIQKIINKSSDDASHAVESGRRIEKAVYETKQNLASIIYENRRNLSEQIKESPNETNKVINDSISLLLEKLESLEKNALENSNSKGDQVLDALQNVNKILKNETNENRKGIDLAKTDIITGLQIINDKQDKLNRTIKKYTAAFINRLNNTDKYIINTNKTVMGEIDNVKNSLNTFGSQQVSQDLKIISLQGKIEETKDLMDKTKSDIENDIKDKSVGIMKGIADISTSQSELETNLEKSEQSLNNVIGDTKNQIGKLVNKFEQFRSNSKSIENQQKDIQALTNTDTNKYIADLGKHISQDMTDLKNYFRESNENIILNVHGLADKINNSTSTIVKELKHPKKTAAILELMKKATGQLLNRLITLEKYENDIRNTLKNRTGDVLQDINRTRKVILNTIHSDGAKLKGNILNTRAKIEKEIQDSSAKADTNNAHNVQELVKIKQHQDRIKKSLDDLNALVRKRRRVRRPQGNQTSIDEGINKEKMEIVKKIDDTKIDLIHATDHLTEKIKSIEDKIKCASCDEVKENHEKNHKAKFPDIFEEIDVTNNDDFDKLSNDQNHAQKFRSKESNIQGEEDIDYGDIKDVNISETGGDDWDDIENDSASEKDEINPKILEALRKT</sequence>
<evidence type="ECO:0000313" key="4">
    <source>
        <dbReference type="EMBL" id="CAG6780749.1"/>
    </source>
</evidence>
<evidence type="ECO:0000256" key="1">
    <source>
        <dbReference type="SAM" id="Coils"/>
    </source>
</evidence>
<keyword evidence="3" id="KW-0732">Signal</keyword>
<evidence type="ECO:0000256" key="2">
    <source>
        <dbReference type="SAM" id="MobiDB-lite"/>
    </source>
</evidence>
<feature type="compositionally biased region" description="Acidic residues" evidence="2">
    <location>
        <begin position="1493"/>
        <end position="1504"/>
    </location>
</feature>
<feature type="signal peptide" evidence="3">
    <location>
        <begin position="1"/>
        <end position="20"/>
    </location>
</feature>
<accession>A0A8D9F8Z0</accession>
<feature type="region of interest" description="Disordered" evidence="2">
    <location>
        <begin position="1465"/>
        <end position="1522"/>
    </location>
</feature>
<evidence type="ECO:0000256" key="3">
    <source>
        <dbReference type="SAM" id="SignalP"/>
    </source>
</evidence>
<dbReference type="EMBL" id="HBUF01619861">
    <property type="protein sequence ID" value="CAG6780749.1"/>
    <property type="molecule type" value="Transcribed_RNA"/>
</dbReference>
<feature type="compositionally biased region" description="Basic and acidic residues" evidence="2">
    <location>
        <begin position="1505"/>
        <end position="1522"/>
    </location>
</feature>
<organism evidence="4">
    <name type="scientific">Cacopsylla melanoneura</name>
    <dbReference type="NCBI Taxonomy" id="428564"/>
    <lineage>
        <taxon>Eukaryota</taxon>
        <taxon>Metazoa</taxon>
        <taxon>Ecdysozoa</taxon>
        <taxon>Arthropoda</taxon>
        <taxon>Hexapoda</taxon>
        <taxon>Insecta</taxon>
        <taxon>Pterygota</taxon>
        <taxon>Neoptera</taxon>
        <taxon>Paraneoptera</taxon>
        <taxon>Hemiptera</taxon>
        <taxon>Sternorrhyncha</taxon>
        <taxon>Psylloidea</taxon>
        <taxon>Psyllidae</taxon>
        <taxon>Psyllinae</taxon>
        <taxon>Cacopsylla</taxon>
    </lineage>
</organism>
<protein>
    <submittedName>
        <fullName evidence="4">Uncharacterized protein</fullName>
    </submittedName>
</protein>
<feature type="coiled-coil region" evidence="1">
    <location>
        <begin position="693"/>
        <end position="724"/>
    </location>
</feature>
<dbReference type="Gene3D" id="1.20.120.20">
    <property type="entry name" value="Apolipoprotein"/>
    <property type="match status" value="1"/>
</dbReference>
<reference evidence="4" key="1">
    <citation type="submission" date="2021-05" db="EMBL/GenBank/DDBJ databases">
        <authorList>
            <person name="Alioto T."/>
            <person name="Alioto T."/>
            <person name="Gomez Garrido J."/>
        </authorList>
    </citation>
    <scope>NUCLEOTIDE SEQUENCE</scope>
</reference>
<feature type="chain" id="PRO_5034654121" evidence="3">
    <location>
        <begin position="21"/>
        <end position="1522"/>
    </location>
</feature>
<proteinExistence type="predicted"/>
<name>A0A8D9F8Z0_9HEMI</name>